<name>A0A016VGR1_9BILA</name>
<dbReference type="EMBL" id="JARK01001346">
    <property type="protein sequence ID" value="EYC26819.1"/>
    <property type="molecule type" value="Genomic_DNA"/>
</dbReference>
<evidence type="ECO:0000256" key="2">
    <source>
        <dbReference type="SAM" id="Phobius"/>
    </source>
</evidence>
<dbReference type="AlphaFoldDB" id="A0A016VGR1"/>
<evidence type="ECO:0000313" key="4">
    <source>
        <dbReference type="Proteomes" id="UP000024635"/>
    </source>
</evidence>
<feature type="region of interest" description="Disordered" evidence="1">
    <location>
        <begin position="110"/>
        <end position="130"/>
    </location>
</feature>
<reference evidence="4" key="1">
    <citation type="journal article" date="2015" name="Nat. Genet.">
        <title>The genome and transcriptome of the zoonotic hookworm Ancylostoma ceylanicum identify infection-specific gene families.</title>
        <authorList>
            <person name="Schwarz E.M."/>
            <person name="Hu Y."/>
            <person name="Antoshechkin I."/>
            <person name="Miller M.M."/>
            <person name="Sternberg P.W."/>
            <person name="Aroian R.V."/>
        </authorList>
    </citation>
    <scope>NUCLEOTIDE SEQUENCE</scope>
    <source>
        <strain evidence="4">HY135</strain>
    </source>
</reference>
<comment type="caution">
    <text evidence="3">The sequence shown here is derived from an EMBL/GenBank/DDBJ whole genome shotgun (WGS) entry which is preliminary data.</text>
</comment>
<keyword evidence="2" id="KW-0812">Transmembrane</keyword>
<protein>
    <submittedName>
        <fullName evidence="3">Uncharacterized protein</fullName>
    </submittedName>
</protein>
<keyword evidence="2" id="KW-1133">Transmembrane helix</keyword>
<accession>A0A016VGR1</accession>
<evidence type="ECO:0000256" key="1">
    <source>
        <dbReference type="SAM" id="MobiDB-lite"/>
    </source>
</evidence>
<organism evidence="3 4">
    <name type="scientific">Ancylostoma ceylanicum</name>
    <dbReference type="NCBI Taxonomy" id="53326"/>
    <lineage>
        <taxon>Eukaryota</taxon>
        <taxon>Metazoa</taxon>
        <taxon>Ecdysozoa</taxon>
        <taxon>Nematoda</taxon>
        <taxon>Chromadorea</taxon>
        <taxon>Rhabditida</taxon>
        <taxon>Rhabditina</taxon>
        <taxon>Rhabditomorpha</taxon>
        <taxon>Strongyloidea</taxon>
        <taxon>Ancylostomatidae</taxon>
        <taxon>Ancylostomatinae</taxon>
        <taxon>Ancylostoma</taxon>
    </lineage>
</organism>
<evidence type="ECO:0000313" key="3">
    <source>
        <dbReference type="EMBL" id="EYC26819.1"/>
    </source>
</evidence>
<feature type="transmembrane region" description="Helical" evidence="2">
    <location>
        <begin position="69"/>
        <end position="89"/>
    </location>
</feature>
<proteinExistence type="predicted"/>
<gene>
    <name evidence="3" type="primary">Acey_s0010.g980</name>
    <name evidence="3" type="ORF">Y032_0010g980</name>
</gene>
<keyword evidence="4" id="KW-1185">Reference proteome</keyword>
<keyword evidence="2" id="KW-0472">Membrane</keyword>
<dbReference type="Proteomes" id="UP000024635">
    <property type="component" value="Unassembled WGS sequence"/>
</dbReference>
<sequence>MADEDTINTTFLSGRLEASNEVMNTMVHLRAEHPSIGLLFRRIYVFIDSCSTSSARNQSRSRPPKLKPLLPMLFFYLILCVTIGSRSFFSINSPAFHILTFHFGKGGAGASPRPLPSQSDGPPLGPAKSEGGRSLCVGVFHLWA</sequence>